<comment type="pathway">
    <text evidence="2 14">Cell wall biogenesis; peptidoglycan biosynthesis.</text>
</comment>
<comment type="similarity">
    <text evidence="14">Belongs to the MurCDEF family.</text>
</comment>
<evidence type="ECO:0000256" key="14">
    <source>
        <dbReference type="HAMAP-Rule" id="MF_00046"/>
    </source>
</evidence>
<dbReference type="InterPro" id="IPR036615">
    <property type="entry name" value="Mur_ligase_C_dom_sf"/>
</dbReference>
<keyword evidence="6 14" id="KW-0132">Cell division</keyword>
<dbReference type="InterPro" id="IPR013221">
    <property type="entry name" value="Mur_ligase_cen"/>
</dbReference>
<evidence type="ECO:0000256" key="11">
    <source>
        <dbReference type="ARBA" id="ARBA00023306"/>
    </source>
</evidence>
<dbReference type="eggNOG" id="COG0773">
    <property type="taxonomic scope" value="Bacteria"/>
</dbReference>
<dbReference type="STRING" id="521045.Kole_1377"/>
<dbReference type="HAMAP" id="MF_00046">
    <property type="entry name" value="MurC"/>
    <property type="match status" value="1"/>
</dbReference>
<protein>
    <recommendedName>
        <fullName evidence="3 14">UDP-N-acetylmuramate--L-alanine ligase</fullName>
        <ecNumber evidence="3 14">6.3.2.8</ecNumber>
    </recommendedName>
    <alternativeName>
        <fullName evidence="14">UDP-N-acetylmuramoyl-L-alanine synthetase</fullName>
    </alternativeName>
</protein>
<name>C5CDQ8_KOSOT</name>
<comment type="catalytic activity">
    <reaction evidence="13 14">
        <text>UDP-N-acetyl-alpha-D-muramate + L-alanine + ATP = UDP-N-acetyl-alpha-D-muramoyl-L-alanine + ADP + phosphate + H(+)</text>
        <dbReference type="Rhea" id="RHEA:23372"/>
        <dbReference type="ChEBI" id="CHEBI:15378"/>
        <dbReference type="ChEBI" id="CHEBI:30616"/>
        <dbReference type="ChEBI" id="CHEBI:43474"/>
        <dbReference type="ChEBI" id="CHEBI:57972"/>
        <dbReference type="ChEBI" id="CHEBI:70757"/>
        <dbReference type="ChEBI" id="CHEBI:83898"/>
        <dbReference type="ChEBI" id="CHEBI:456216"/>
        <dbReference type="EC" id="6.3.2.8"/>
    </reaction>
</comment>
<dbReference type="InterPro" id="IPR050061">
    <property type="entry name" value="MurCDEF_pg_biosynth"/>
</dbReference>
<dbReference type="GO" id="GO:0005524">
    <property type="term" value="F:ATP binding"/>
    <property type="evidence" value="ECO:0007669"/>
    <property type="project" value="UniProtKB-UniRule"/>
</dbReference>
<dbReference type="InterPro" id="IPR004101">
    <property type="entry name" value="Mur_ligase_C"/>
</dbReference>
<evidence type="ECO:0000256" key="9">
    <source>
        <dbReference type="ARBA" id="ARBA00022960"/>
    </source>
</evidence>
<evidence type="ECO:0000256" key="13">
    <source>
        <dbReference type="ARBA" id="ARBA00047833"/>
    </source>
</evidence>
<evidence type="ECO:0000256" key="12">
    <source>
        <dbReference type="ARBA" id="ARBA00023316"/>
    </source>
</evidence>
<dbReference type="GO" id="GO:0009252">
    <property type="term" value="P:peptidoglycan biosynthetic process"/>
    <property type="evidence" value="ECO:0007669"/>
    <property type="project" value="UniProtKB-UniRule"/>
</dbReference>
<keyword evidence="12 14" id="KW-0961">Cell wall biogenesis/degradation</keyword>
<evidence type="ECO:0000256" key="6">
    <source>
        <dbReference type="ARBA" id="ARBA00022618"/>
    </source>
</evidence>
<dbReference type="PANTHER" id="PTHR43445">
    <property type="entry name" value="UDP-N-ACETYLMURAMATE--L-ALANINE LIGASE-RELATED"/>
    <property type="match status" value="1"/>
</dbReference>
<dbReference type="SUPFAM" id="SSF53623">
    <property type="entry name" value="MurD-like peptide ligases, catalytic domain"/>
    <property type="match status" value="1"/>
</dbReference>
<keyword evidence="5 14" id="KW-0436">Ligase</keyword>
<evidence type="ECO:0000259" key="16">
    <source>
        <dbReference type="Pfam" id="PF02875"/>
    </source>
</evidence>
<comment type="subcellular location">
    <subcellularLocation>
        <location evidence="1 14">Cytoplasm</location>
    </subcellularLocation>
</comment>
<dbReference type="InterPro" id="IPR000713">
    <property type="entry name" value="Mur_ligase_N"/>
</dbReference>
<evidence type="ECO:0000256" key="4">
    <source>
        <dbReference type="ARBA" id="ARBA00022490"/>
    </source>
</evidence>
<keyword evidence="8 14" id="KW-0067">ATP-binding</keyword>
<dbReference type="PANTHER" id="PTHR43445:SF3">
    <property type="entry name" value="UDP-N-ACETYLMURAMATE--L-ALANINE LIGASE"/>
    <property type="match status" value="1"/>
</dbReference>
<dbReference type="InterPro" id="IPR005758">
    <property type="entry name" value="UDP-N-AcMur_Ala_ligase_MurC"/>
</dbReference>
<dbReference type="HOGENOM" id="CLU_028104_2_2_0"/>
<evidence type="ECO:0000256" key="1">
    <source>
        <dbReference type="ARBA" id="ARBA00004496"/>
    </source>
</evidence>
<dbReference type="GO" id="GO:0008360">
    <property type="term" value="P:regulation of cell shape"/>
    <property type="evidence" value="ECO:0007669"/>
    <property type="project" value="UniProtKB-KW"/>
</dbReference>
<keyword evidence="9 14" id="KW-0133">Cell shape</keyword>
<dbReference type="InterPro" id="IPR036565">
    <property type="entry name" value="Mur-like_cat_sf"/>
</dbReference>
<gene>
    <name evidence="14" type="primary">murC</name>
    <name evidence="18" type="ordered locus">Kole_1377</name>
</gene>
<dbReference type="OrthoDB" id="9804126at2"/>
<evidence type="ECO:0000256" key="5">
    <source>
        <dbReference type="ARBA" id="ARBA00022598"/>
    </source>
</evidence>
<dbReference type="SUPFAM" id="SSF51984">
    <property type="entry name" value="MurCD N-terminal domain"/>
    <property type="match status" value="1"/>
</dbReference>
<feature type="binding site" evidence="14">
    <location>
        <begin position="107"/>
        <end position="113"/>
    </location>
    <ligand>
        <name>ATP</name>
        <dbReference type="ChEBI" id="CHEBI:30616"/>
    </ligand>
</feature>
<evidence type="ECO:0000259" key="15">
    <source>
        <dbReference type="Pfam" id="PF01225"/>
    </source>
</evidence>
<dbReference type="Gene3D" id="3.40.1190.10">
    <property type="entry name" value="Mur-like, catalytic domain"/>
    <property type="match status" value="1"/>
</dbReference>
<evidence type="ECO:0000259" key="17">
    <source>
        <dbReference type="Pfam" id="PF08245"/>
    </source>
</evidence>
<dbReference type="GO" id="GO:0071555">
    <property type="term" value="P:cell wall organization"/>
    <property type="evidence" value="ECO:0007669"/>
    <property type="project" value="UniProtKB-KW"/>
</dbReference>
<keyword evidence="7 14" id="KW-0547">Nucleotide-binding</keyword>
<dbReference type="GO" id="GO:0005737">
    <property type="term" value="C:cytoplasm"/>
    <property type="evidence" value="ECO:0007669"/>
    <property type="project" value="UniProtKB-SubCell"/>
</dbReference>
<keyword evidence="11 14" id="KW-0131">Cell cycle</keyword>
<dbReference type="NCBIfam" id="TIGR01082">
    <property type="entry name" value="murC"/>
    <property type="match status" value="1"/>
</dbReference>
<dbReference type="SUPFAM" id="SSF53244">
    <property type="entry name" value="MurD-like peptide ligases, peptide-binding domain"/>
    <property type="match status" value="1"/>
</dbReference>
<dbReference type="Pfam" id="PF08245">
    <property type="entry name" value="Mur_ligase_M"/>
    <property type="match status" value="1"/>
</dbReference>
<proteinExistence type="inferred from homology"/>
<evidence type="ECO:0000256" key="7">
    <source>
        <dbReference type="ARBA" id="ARBA00022741"/>
    </source>
</evidence>
<feature type="domain" description="Mur ligase central" evidence="17">
    <location>
        <begin position="105"/>
        <end position="279"/>
    </location>
</feature>
<evidence type="ECO:0000256" key="8">
    <source>
        <dbReference type="ARBA" id="ARBA00022840"/>
    </source>
</evidence>
<evidence type="ECO:0000256" key="10">
    <source>
        <dbReference type="ARBA" id="ARBA00022984"/>
    </source>
</evidence>
<dbReference type="EC" id="6.3.2.8" evidence="3 14"/>
<reference evidence="18 19" key="2">
    <citation type="journal article" date="2011" name="J. Bacteriol.">
        <title>Genome Sequence of Kosmotoga olearia Strain TBF 19.5.1, a Thermophilic Bacterium with a Wide Growth Temperature Range, Isolated from the Troll B Oil Platform in the North Sea.</title>
        <authorList>
            <person name="Swithers K.S."/>
            <person name="Dipippo J.L."/>
            <person name="Bruce D.C."/>
            <person name="Detter C."/>
            <person name="Tapia R."/>
            <person name="Han S."/>
            <person name="Goodwin L.A."/>
            <person name="Han J."/>
            <person name="Woyke T."/>
            <person name="Pitluck S."/>
            <person name="Pennacchio L."/>
            <person name="Nolan M."/>
            <person name="Mikhailova N."/>
            <person name="Land M.L."/>
            <person name="Nesbo C.L."/>
            <person name="Gogarten J.P."/>
            <person name="Noll K.M."/>
        </authorList>
    </citation>
    <scope>NUCLEOTIDE SEQUENCE [LARGE SCALE GENOMIC DNA]</scope>
    <source>
        <strain evidence="19">ATCC BAA-1733 / DSM 21960 / TBF 19.5.1</strain>
    </source>
</reference>
<dbReference type="AlphaFoldDB" id="C5CDQ8"/>
<keyword evidence="4 14" id="KW-0963">Cytoplasm</keyword>
<dbReference type="Gene3D" id="3.40.50.720">
    <property type="entry name" value="NAD(P)-binding Rossmann-like Domain"/>
    <property type="match status" value="1"/>
</dbReference>
<keyword evidence="10 14" id="KW-0573">Peptidoglycan synthesis</keyword>
<dbReference type="GO" id="GO:0008763">
    <property type="term" value="F:UDP-N-acetylmuramate-L-alanine ligase activity"/>
    <property type="evidence" value="ECO:0007669"/>
    <property type="project" value="UniProtKB-UniRule"/>
</dbReference>
<evidence type="ECO:0000256" key="3">
    <source>
        <dbReference type="ARBA" id="ARBA00012211"/>
    </source>
</evidence>
<dbReference type="Gene3D" id="3.90.190.20">
    <property type="entry name" value="Mur ligase, C-terminal domain"/>
    <property type="match status" value="1"/>
</dbReference>
<reference evidence="18 19" key="1">
    <citation type="submission" date="2009-06" db="EMBL/GenBank/DDBJ databases">
        <title>Complete sequence of Thermotogales bacterium TBF 19.5.1.</title>
        <authorList>
            <consortium name="US DOE Joint Genome Institute"/>
            <person name="Lucas S."/>
            <person name="Copeland A."/>
            <person name="Lapidus A."/>
            <person name="Glavina del Rio T."/>
            <person name="Tice H."/>
            <person name="Bruce D."/>
            <person name="Goodwin L."/>
            <person name="Pitluck S."/>
            <person name="Chertkov O."/>
            <person name="Brettin T."/>
            <person name="Detter J.C."/>
            <person name="Han C."/>
            <person name="Schmutz J."/>
            <person name="Larimer F."/>
            <person name="Land M."/>
            <person name="Hauser L."/>
            <person name="Kyrpides N."/>
            <person name="Ovchinnikova G."/>
            <person name="Noll K."/>
        </authorList>
    </citation>
    <scope>NUCLEOTIDE SEQUENCE [LARGE SCALE GENOMIC DNA]</scope>
    <source>
        <strain evidence="19">ATCC BAA-1733 / DSM 21960 / TBF 19.5.1</strain>
    </source>
</reference>
<evidence type="ECO:0000256" key="2">
    <source>
        <dbReference type="ARBA" id="ARBA00004752"/>
    </source>
</evidence>
<feature type="domain" description="Mur ligase C-terminal" evidence="16">
    <location>
        <begin position="301"/>
        <end position="431"/>
    </location>
</feature>
<sequence>MKYHFIGIGGIGMSGLALHLAAEGNEVYGSNFEENERVEYLRRVGMRIYIGHARENWENPDVVVHTTAVSRGNPELERSISEGVPLLYRMELLRKVIASRNSLSVTGTDGKTTTTAMLSKVMIDAGKDPVVFLGGKSPHLEHGNYRNGEGPIVAEVDESDGFFASFSSLHAIVTNVRGDHLEHYNNSLKNLQAHFHYFAKRITGIFIYNADDEASKRLFGGMGITFGENDGDYRFTKRTCDRTKQSFEVYHGKHSLGRFTLNLPGIHNVYNATAVIAMAAELGIPMDIVKNSLATFKSVDRRFTFRGFSEEKNLYFIDDYAHTPDEIRNTIRGAKESYPDRKIIVVFQPHRYSRLARENGRFAASLKSADAVCVYKLYDAYEKGRYAVSEVEVLEGLKNYGVESYHADDYNDILNWLDSKRDAVVLFLGAGDITEASKLSALKFG</sequence>
<accession>C5CDQ8</accession>
<evidence type="ECO:0000313" key="18">
    <source>
        <dbReference type="EMBL" id="ACR80070.1"/>
    </source>
</evidence>
<organism evidence="18 19">
    <name type="scientific">Kosmotoga olearia (strain ATCC BAA-1733 / DSM 21960 / TBF 19.5.1)</name>
    <dbReference type="NCBI Taxonomy" id="521045"/>
    <lineage>
        <taxon>Bacteria</taxon>
        <taxon>Thermotogati</taxon>
        <taxon>Thermotogota</taxon>
        <taxon>Thermotogae</taxon>
        <taxon>Kosmotogales</taxon>
        <taxon>Kosmotogaceae</taxon>
        <taxon>Kosmotoga</taxon>
    </lineage>
</organism>
<dbReference type="Pfam" id="PF02875">
    <property type="entry name" value="Mur_ligase_C"/>
    <property type="match status" value="1"/>
</dbReference>
<dbReference type="Pfam" id="PF01225">
    <property type="entry name" value="Mur_ligase"/>
    <property type="match status" value="1"/>
</dbReference>
<feature type="domain" description="Mur ligase N-terminal catalytic" evidence="15">
    <location>
        <begin position="2"/>
        <end position="99"/>
    </location>
</feature>
<dbReference type="RefSeq" id="WP_015868717.1">
    <property type="nucleotide sequence ID" value="NC_012785.1"/>
</dbReference>
<dbReference type="Proteomes" id="UP000002382">
    <property type="component" value="Chromosome"/>
</dbReference>
<dbReference type="KEGG" id="kol:Kole_1377"/>
<dbReference type="GO" id="GO:0051301">
    <property type="term" value="P:cell division"/>
    <property type="evidence" value="ECO:0007669"/>
    <property type="project" value="UniProtKB-KW"/>
</dbReference>
<comment type="function">
    <text evidence="14">Cell wall formation.</text>
</comment>
<keyword evidence="19" id="KW-1185">Reference proteome</keyword>
<dbReference type="EMBL" id="CP001634">
    <property type="protein sequence ID" value="ACR80070.1"/>
    <property type="molecule type" value="Genomic_DNA"/>
</dbReference>
<evidence type="ECO:0000313" key="19">
    <source>
        <dbReference type="Proteomes" id="UP000002382"/>
    </source>
</evidence>
<dbReference type="UniPathway" id="UPA00219"/>